<evidence type="ECO:0000313" key="1">
    <source>
        <dbReference type="EMBL" id="CAD8128554.1"/>
    </source>
</evidence>
<name>A0A8S1RPD7_9CILI</name>
<reference evidence="1" key="1">
    <citation type="submission" date="2021-01" db="EMBL/GenBank/DDBJ databases">
        <authorList>
            <consortium name="Genoscope - CEA"/>
            <person name="William W."/>
        </authorList>
    </citation>
    <scope>NUCLEOTIDE SEQUENCE</scope>
</reference>
<sequence length="342" mass="40841">MRIVGGKPFQICECNQTFKDKHTSGLSVNSEQLQIINSVIVNVQKETKEQMDKWARRTQKKQEREIIQRPFKINRKLFEKLQFIMELLEWSKQITNWKSKQLNQAELSHETLEIDIQRSKLKSRIEIKGINQRNEKESRCIILMKTDKREAIAGQGFANVKEYNQIQSQLKWLSKHAKMTWLIRQQMQILKTQDNKVWKQHKVSICMKAILLDQRQYIKNVDVTIVLGRQYRKQARSVSALEKQYFTLDFELHSQKLIEFSYDLNHQQTFYLPDYITQMQRVQIYLELLERVEIVDQEKTILAQKDLEMMGEQNIGKMINDQITKESCCFIYSWILGIKMTK</sequence>
<accession>A0A8S1RPD7</accession>
<dbReference type="AlphaFoldDB" id="A0A8S1RPD7"/>
<proteinExistence type="predicted"/>
<gene>
    <name evidence="1" type="ORF">PSON_ATCC_30995.1.T1910013</name>
</gene>
<dbReference type="EMBL" id="CAJJDN010000191">
    <property type="protein sequence ID" value="CAD8128554.1"/>
    <property type="molecule type" value="Genomic_DNA"/>
</dbReference>
<keyword evidence="2" id="KW-1185">Reference proteome</keyword>
<organism evidence="1 2">
    <name type="scientific">Paramecium sonneborni</name>
    <dbReference type="NCBI Taxonomy" id="65129"/>
    <lineage>
        <taxon>Eukaryota</taxon>
        <taxon>Sar</taxon>
        <taxon>Alveolata</taxon>
        <taxon>Ciliophora</taxon>
        <taxon>Intramacronucleata</taxon>
        <taxon>Oligohymenophorea</taxon>
        <taxon>Peniculida</taxon>
        <taxon>Parameciidae</taxon>
        <taxon>Paramecium</taxon>
    </lineage>
</organism>
<evidence type="ECO:0000313" key="2">
    <source>
        <dbReference type="Proteomes" id="UP000692954"/>
    </source>
</evidence>
<comment type="caution">
    <text evidence="1">The sequence shown here is derived from an EMBL/GenBank/DDBJ whole genome shotgun (WGS) entry which is preliminary data.</text>
</comment>
<protein>
    <submittedName>
        <fullName evidence="1">Uncharacterized protein</fullName>
    </submittedName>
</protein>
<dbReference type="Proteomes" id="UP000692954">
    <property type="component" value="Unassembled WGS sequence"/>
</dbReference>